<keyword evidence="6" id="KW-0349">Heme</keyword>
<comment type="caution">
    <text evidence="13">The sequence shown here is derived from an EMBL/GenBank/DDBJ whole genome shotgun (WGS) entry which is preliminary data.</text>
</comment>
<dbReference type="EC" id="1.14.14.1" evidence="5"/>
<evidence type="ECO:0000256" key="6">
    <source>
        <dbReference type="ARBA" id="ARBA00022617"/>
    </source>
</evidence>
<evidence type="ECO:0000256" key="10">
    <source>
        <dbReference type="ARBA" id="ARBA00023002"/>
    </source>
</evidence>
<organism evidence="13 14">
    <name type="scientific">Caerostris extrusa</name>
    <name type="common">Bark spider</name>
    <name type="synonym">Caerostris bankana</name>
    <dbReference type="NCBI Taxonomy" id="172846"/>
    <lineage>
        <taxon>Eukaryota</taxon>
        <taxon>Metazoa</taxon>
        <taxon>Ecdysozoa</taxon>
        <taxon>Arthropoda</taxon>
        <taxon>Chelicerata</taxon>
        <taxon>Arachnida</taxon>
        <taxon>Araneae</taxon>
        <taxon>Araneomorphae</taxon>
        <taxon>Entelegynae</taxon>
        <taxon>Araneoidea</taxon>
        <taxon>Araneidae</taxon>
        <taxon>Caerostris</taxon>
    </lineage>
</organism>
<accession>A0AAV4Y9I5</accession>
<dbReference type="InterPro" id="IPR002401">
    <property type="entry name" value="Cyt_P450_E_grp-I"/>
</dbReference>
<name>A0AAV4Y9I5_CAEEX</name>
<evidence type="ECO:0000256" key="1">
    <source>
        <dbReference type="ARBA" id="ARBA00001971"/>
    </source>
</evidence>
<dbReference type="InterPro" id="IPR001128">
    <property type="entry name" value="Cyt_P450"/>
</dbReference>
<evidence type="ECO:0000256" key="7">
    <source>
        <dbReference type="ARBA" id="ARBA00022723"/>
    </source>
</evidence>
<dbReference type="PANTHER" id="PTHR24289">
    <property type="entry name" value="STEROID 17-ALPHA-HYDROXYLASE/17,20 LYASE"/>
    <property type="match status" value="1"/>
</dbReference>
<reference evidence="13 14" key="1">
    <citation type="submission" date="2021-06" db="EMBL/GenBank/DDBJ databases">
        <title>Caerostris extrusa draft genome.</title>
        <authorList>
            <person name="Kono N."/>
            <person name="Arakawa K."/>
        </authorList>
    </citation>
    <scope>NUCLEOTIDE SEQUENCE [LARGE SCALE GENOMIC DNA]</scope>
</reference>
<keyword evidence="14" id="KW-1185">Reference proteome</keyword>
<dbReference type="Pfam" id="PF00067">
    <property type="entry name" value="p450"/>
    <property type="match status" value="1"/>
</dbReference>
<dbReference type="GO" id="GO:0005789">
    <property type="term" value="C:endoplasmic reticulum membrane"/>
    <property type="evidence" value="ECO:0007669"/>
    <property type="project" value="UniProtKB-SubCell"/>
</dbReference>
<dbReference type="GO" id="GO:0004508">
    <property type="term" value="F:steroid 17-alpha-monooxygenase activity"/>
    <property type="evidence" value="ECO:0007669"/>
    <property type="project" value="TreeGrafter"/>
</dbReference>
<dbReference type="GO" id="GO:0042446">
    <property type="term" value="P:hormone biosynthetic process"/>
    <property type="evidence" value="ECO:0007669"/>
    <property type="project" value="TreeGrafter"/>
</dbReference>
<keyword evidence="9" id="KW-0492">Microsome</keyword>
<keyword evidence="7" id="KW-0479">Metal-binding</keyword>
<protein>
    <recommendedName>
        <fullName evidence="5">unspecific monooxygenase</fullName>
        <ecNumber evidence="5">1.14.14.1</ecNumber>
    </recommendedName>
</protein>
<evidence type="ECO:0000256" key="5">
    <source>
        <dbReference type="ARBA" id="ARBA00012109"/>
    </source>
</evidence>
<dbReference type="GO" id="GO:0042448">
    <property type="term" value="P:progesterone metabolic process"/>
    <property type="evidence" value="ECO:0007669"/>
    <property type="project" value="TreeGrafter"/>
</dbReference>
<dbReference type="PRINTS" id="PR00463">
    <property type="entry name" value="EP450I"/>
</dbReference>
<dbReference type="Gene3D" id="1.10.630.10">
    <property type="entry name" value="Cytochrome P450"/>
    <property type="match status" value="3"/>
</dbReference>
<keyword evidence="10" id="KW-0560">Oxidoreductase</keyword>
<evidence type="ECO:0000313" key="13">
    <source>
        <dbReference type="EMBL" id="GIZ03559.1"/>
    </source>
</evidence>
<dbReference type="GO" id="GO:0020037">
    <property type="term" value="F:heme binding"/>
    <property type="evidence" value="ECO:0007669"/>
    <property type="project" value="InterPro"/>
</dbReference>
<evidence type="ECO:0000256" key="4">
    <source>
        <dbReference type="ARBA" id="ARBA00010617"/>
    </source>
</evidence>
<comment type="subcellular location">
    <subcellularLocation>
        <location evidence="3">Endoplasmic reticulum membrane</location>
        <topology evidence="3">Peripheral membrane protein</topology>
    </subcellularLocation>
    <subcellularLocation>
        <location evidence="2">Microsome membrane</location>
        <topology evidence="2">Peripheral membrane protein</topology>
    </subcellularLocation>
</comment>
<evidence type="ECO:0000313" key="14">
    <source>
        <dbReference type="Proteomes" id="UP001054945"/>
    </source>
</evidence>
<comment type="cofactor">
    <cofactor evidence="1">
        <name>heme</name>
        <dbReference type="ChEBI" id="CHEBI:30413"/>
    </cofactor>
</comment>
<dbReference type="AlphaFoldDB" id="A0AAV4Y9I5"/>
<evidence type="ECO:0000256" key="11">
    <source>
        <dbReference type="ARBA" id="ARBA00023004"/>
    </source>
</evidence>
<evidence type="ECO:0000256" key="9">
    <source>
        <dbReference type="ARBA" id="ARBA00022848"/>
    </source>
</evidence>
<proteinExistence type="inferred from homology"/>
<keyword evidence="12" id="KW-0503">Monooxygenase</keyword>
<comment type="similarity">
    <text evidence="4">Belongs to the cytochrome P450 family.</text>
</comment>
<evidence type="ECO:0000256" key="2">
    <source>
        <dbReference type="ARBA" id="ARBA00004174"/>
    </source>
</evidence>
<evidence type="ECO:0000256" key="3">
    <source>
        <dbReference type="ARBA" id="ARBA00004406"/>
    </source>
</evidence>
<dbReference type="GO" id="GO:0005506">
    <property type="term" value="F:iron ion binding"/>
    <property type="evidence" value="ECO:0007669"/>
    <property type="project" value="InterPro"/>
</dbReference>
<dbReference type="SUPFAM" id="SSF48264">
    <property type="entry name" value="Cytochrome P450"/>
    <property type="match status" value="1"/>
</dbReference>
<dbReference type="InterPro" id="IPR036396">
    <property type="entry name" value="Cyt_P450_sf"/>
</dbReference>
<dbReference type="PANTHER" id="PTHR24289:SF21">
    <property type="entry name" value="CYTOCHROME P450 1A"/>
    <property type="match status" value="1"/>
</dbReference>
<dbReference type="Proteomes" id="UP001054945">
    <property type="component" value="Unassembled WGS sequence"/>
</dbReference>
<gene>
    <name evidence="13" type="primary">CYP15C1</name>
    <name evidence="13" type="ORF">CEXT_384081</name>
</gene>
<keyword evidence="8" id="KW-0256">Endoplasmic reticulum</keyword>
<evidence type="ECO:0000256" key="12">
    <source>
        <dbReference type="ARBA" id="ARBA00023033"/>
    </source>
</evidence>
<sequence>MHVIEEGFKLLTVAAPVNFMPFLRYVPFMRYSYCKIENNRKETSKYFAHIADKHRKDLNSENVRDFVDSFWFNNRKLKLWIRKLTFQSGQFLFLVTHPHVQNRLREEIDDIVGTERKPELDDLPRMKYTEATILEVLRRGNIITWKRSCCYRVSRIPSKMHHSGNSLSLKKTQNVRWRHTSPKMEIFLFLTGLLQKFELRVPEGEEPPSLEGITHISMTAKPFKVSVVPRR</sequence>
<dbReference type="EMBL" id="BPLR01018967">
    <property type="protein sequence ID" value="GIZ03559.1"/>
    <property type="molecule type" value="Genomic_DNA"/>
</dbReference>
<evidence type="ECO:0000256" key="8">
    <source>
        <dbReference type="ARBA" id="ARBA00022824"/>
    </source>
</evidence>
<keyword evidence="11" id="KW-0408">Iron</keyword>